<reference evidence="7" key="1">
    <citation type="submission" date="2020-11" db="EMBL/GenBank/DDBJ databases">
        <authorList>
            <person name="Tran Van P."/>
        </authorList>
    </citation>
    <scope>NUCLEOTIDE SEQUENCE</scope>
</reference>
<evidence type="ECO:0008006" key="9">
    <source>
        <dbReference type="Google" id="ProtNLM"/>
    </source>
</evidence>
<name>A0A7R8X9F3_9CRUS</name>
<feature type="transmembrane region" description="Helical" evidence="6">
    <location>
        <begin position="181"/>
        <end position="206"/>
    </location>
</feature>
<feature type="transmembrane region" description="Helical" evidence="6">
    <location>
        <begin position="115"/>
        <end position="139"/>
    </location>
</feature>
<keyword evidence="4 6" id="KW-0472">Membrane</keyword>
<protein>
    <recommendedName>
        <fullName evidence="9">Transmembrane protein</fullName>
    </recommendedName>
</protein>
<evidence type="ECO:0000256" key="5">
    <source>
        <dbReference type="ARBA" id="ARBA00093776"/>
    </source>
</evidence>
<sequence length="239" mass="27506">MASTCVLVTTTIFYWTAFLVGFLIFIPLFLVQNEYDVVLNPTDGQENPGCMLFVTVIRYEEKKQVGSNRNICHTAIFLPLAAIGISALLGSYFTYKSCKVVTSLNKDISYGTSIWPFLLLNTVVTIVVGVCAAFTSAGFVETCSQIRRQIMEKDLSPYAQEQESCFEHVRFTTNRNLDLTALIYVSVFMYWCEFLIWLVLVMLQVVRLRLRVRWRHRSHEKELSQFTPLEETVMKESFL</sequence>
<evidence type="ECO:0000256" key="1">
    <source>
        <dbReference type="ARBA" id="ARBA00004141"/>
    </source>
</evidence>
<evidence type="ECO:0000256" key="4">
    <source>
        <dbReference type="ARBA" id="ARBA00023136"/>
    </source>
</evidence>
<dbReference type="InterPro" id="IPR059010">
    <property type="entry name" value="TMEM179-179B"/>
</dbReference>
<dbReference type="Pfam" id="PF26158">
    <property type="entry name" value="Claudin_TMEM179-179B"/>
    <property type="match status" value="1"/>
</dbReference>
<keyword evidence="8" id="KW-1185">Reference proteome</keyword>
<comment type="similarity">
    <text evidence="5">Belongs to the TMEM179 family.</text>
</comment>
<proteinExistence type="inferred from homology"/>
<feature type="transmembrane region" description="Helical" evidence="6">
    <location>
        <begin position="12"/>
        <end position="31"/>
    </location>
</feature>
<dbReference type="EMBL" id="CAJPEV010001156">
    <property type="protein sequence ID" value="CAG0891061.1"/>
    <property type="molecule type" value="Genomic_DNA"/>
</dbReference>
<organism evidence="7">
    <name type="scientific">Darwinula stevensoni</name>
    <dbReference type="NCBI Taxonomy" id="69355"/>
    <lineage>
        <taxon>Eukaryota</taxon>
        <taxon>Metazoa</taxon>
        <taxon>Ecdysozoa</taxon>
        <taxon>Arthropoda</taxon>
        <taxon>Crustacea</taxon>
        <taxon>Oligostraca</taxon>
        <taxon>Ostracoda</taxon>
        <taxon>Podocopa</taxon>
        <taxon>Podocopida</taxon>
        <taxon>Darwinulocopina</taxon>
        <taxon>Darwinuloidea</taxon>
        <taxon>Darwinulidae</taxon>
        <taxon>Darwinula</taxon>
    </lineage>
</organism>
<feature type="transmembrane region" description="Helical" evidence="6">
    <location>
        <begin position="76"/>
        <end position="95"/>
    </location>
</feature>
<evidence type="ECO:0000256" key="6">
    <source>
        <dbReference type="SAM" id="Phobius"/>
    </source>
</evidence>
<dbReference type="OrthoDB" id="6423876at2759"/>
<evidence type="ECO:0000256" key="3">
    <source>
        <dbReference type="ARBA" id="ARBA00022989"/>
    </source>
</evidence>
<keyword evidence="3 6" id="KW-1133">Transmembrane helix</keyword>
<evidence type="ECO:0000256" key="2">
    <source>
        <dbReference type="ARBA" id="ARBA00022692"/>
    </source>
</evidence>
<dbReference type="AlphaFoldDB" id="A0A7R8X9F3"/>
<dbReference type="EMBL" id="LR900673">
    <property type="protein sequence ID" value="CAD7246511.1"/>
    <property type="molecule type" value="Genomic_DNA"/>
</dbReference>
<dbReference type="Proteomes" id="UP000677054">
    <property type="component" value="Unassembled WGS sequence"/>
</dbReference>
<comment type="subcellular location">
    <subcellularLocation>
        <location evidence="1">Membrane</location>
        <topology evidence="1">Multi-pass membrane protein</topology>
    </subcellularLocation>
</comment>
<evidence type="ECO:0000313" key="8">
    <source>
        <dbReference type="Proteomes" id="UP000677054"/>
    </source>
</evidence>
<evidence type="ECO:0000313" key="7">
    <source>
        <dbReference type="EMBL" id="CAD7246511.1"/>
    </source>
</evidence>
<keyword evidence="2 6" id="KW-0812">Transmembrane</keyword>
<accession>A0A7R8X9F3</accession>
<gene>
    <name evidence="7" type="ORF">DSTB1V02_LOCUS6360</name>
</gene>